<dbReference type="Proteomes" id="UP000326877">
    <property type="component" value="Unassembled WGS sequence"/>
</dbReference>
<dbReference type="Proteomes" id="UP000541154">
    <property type="component" value="Unassembled WGS sequence"/>
</dbReference>
<accession>A0A5N7CGW1</accession>
<gene>
    <name evidence="1" type="ORF">BDV23DRAFT_180737</name>
    <name evidence="2" type="ORF">ETB97_000877</name>
</gene>
<keyword evidence="3" id="KW-1185">Reference proteome</keyword>
<evidence type="ECO:0000313" key="1">
    <source>
        <dbReference type="EMBL" id="KAE8393406.1"/>
    </source>
</evidence>
<evidence type="ECO:0000313" key="3">
    <source>
        <dbReference type="Proteomes" id="UP000541154"/>
    </source>
</evidence>
<dbReference type="OMA" id="QNLRCWI"/>
<sequence>MVMEVVTTVADNGTVNFTRIYRTEPTTVPVHVGRILTNIPAYRFIFKDPLDLQKLFEDPARASIAICKGMKKLHLDLLQALTDVELTKREEEIGDPTGPNTGPLLANWRNACRAIPKDHAIEELIFDVSCANKDALGPWLTKRLIQLLSTTMMIKAKGDLRCVVQGLGDLTELKRFVVSR</sequence>
<reference evidence="2 3" key="1">
    <citation type="submission" date="2019-04" db="EMBL/GenBank/DDBJ databases">
        <title>Aspergillus burnettii sp. nov., novel species from soil in southeast Queensland.</title>
        <authorList>
            <person name="Gilchrist C.L.M."/>
            <person name="Pitt J.I."/>
            <person name="Lange L."/>
            <person name="Lacey H.J."/>
            <person name="Vuong D."/>
            <person name="Midgley D.J."/>
            <person name="Greenfield P."/>
            <person name="Bradbury M."/>
            <person name="Lacey E."/>
            <person name="Busk P.K."/>
            <person name="Pilgaard B."/>
            <person name="Chooi Y.H."/>
            <person name="Piggott A.M."/>
        </authorList>
    </citation>
    <scope>NUCLEOTIDE SEQUENCE [LARGE SCALE GENOMIC DNA]</scope>
    <source>
        <strain evidence="2 3">FRR 5400</strain>
    </source>
</reference>
<evidence type="ECO:0000313" key="2">
    <source>
        <dbReference type="EMBL" id="KAF5860967.1"/>
    </source>
</evidence>
<protein>
    <submittedName>
        <fullName evidence="1">Uncharacterized protein</fullName>
    </submittedName>
</protein>
<organism evidence="1">
    <name type="scientific">Petromyces alliaceus</name>
    <name type="common">Aspergillus alliaceus</name>
    <dbReference type="NCBI Taxonomy" id="209559"/>
    <lineage>
        <taxon>Eukaryota</taxon>
        <taxon>Fungi</taxon>
        <taxon>Dikarya</taxon>
        <taxon>Ascomycota</taxon>
        <taxon>Pezizomycotina</taxon>
        <taxon>Eurotiomycetes</taxon>
        <taxon>Eurotiomycetidae</taxon>
        <taxon>Eurotiales</taxon>
        <taxon>Aspergillaceae</taxon>
        <taxon>Aspergillus</taxon>
        <taxon>Aspergillus subgen. Circumdati</taxon>
    </lineage>
</organism>
<dbReference type="OrthoDB" id="4249675at2759"/>
<dbReference type="AlphaFoldDB" id="A0A5N7CGW1"/>
<reference evidence="1" key="2">
    <citation type="submission" date="2019-04" db="EMBL/GenBank/DDBJ databases">
        <title>Friends and foes A comparative genomics studyof 23 Aspergillus species from section Flavi.</title>
        <authorList>
            <consortium name="DOE Joint Genome Institute"/>
            <person name="Kjaerbolling I."/>
            <person name="Vesth T."/>
            <person name="Frisvad J.C."/>
            <person name="Nybo J.L."/>
            <person name="Theobald S."/>
            <person name="Kildgaard S."/>
            <person name="Isbrandt T."/>
            <person name="Kuo A."/>
            <person name="Sato A."/>
            <person name="Lyhne E.K."/>
            <person name="Kogle M.E."/>
            <person name="Wiebenga A."/>
            <person name="Kun R.S."/>
            <person name="Lubbers R.J."/>
            <person name="Makela M.R."/>
            <person name="Barry K."/>
            <person name="Chovatia M."/>
            <person name="Clum A."/>
            <person name="Daum C."/>
            <person name="Haridas S."/>
            <person name="He G."/>
            <person name="LaButti K."/>
            <person name="Lipzen A."/>
            <person name="Mondo S."/>
            <person name="Riley R."/>
            <person name="Salamov A."/>
            <person name="Simmons B.A."/>
            <person name="Magnuson J.K."/>
            <person name="Henrissat B."/>
            <person name="Mortensen U.H."/>
            <person name="Larsen T.O."/>
            <person name="Devries R.P."/>
            <person name="Grigoriev I.V."/>
            <person name="Machida M."/>
            <person name="Baker S.E."/>
            <person name="Andersen M.R."/>
        </authorList>
    </citation>
    <scope>NUCLEOTIDE SEQUENCE [LARGE SCALE GENOMIC DNA]</scope>
    <source>
        <strain evidence="1">IBT 14317</strain>
    </source>
</reference>
<dbReference type="EMBL" id="ML735230">
    <property type="protein sequence ID" value="KAE8393406.1"/>
    <property type="molecule type" value="Genomic_DNA"/>
</dbReference>
<accession>A0A8H6A554</accession>
<accession>A0A5N6FUQ9</accession>
<name>A0A5N7CGW1_PETAA</name>
<dbReference type="EMBL" id="SPNV01000113">
    <property type="protein sequence ID" value="KAF5860967.1"/>
    <property type="molecule type" value="Genomic_DNA"/>
</dbReference>
<proteinExistence type="predicted"/>